<reference evidence="5 6" key="1">
    <citation type="submission" date="2018-08" db="EMBL/GenBank/DDBJ databases">
        <title>Bacillus jemisoniae sp. nov., Bacillus chryseoplanitiae sp. nov., Bacillus resnikiae sp. nov., and Bacillus frankliniae sp. nov., isolated from Viking spacecraft and associated surfaces.</title>
        <authorList>
            <person name="Seuylemezian A."/>
            <person name="Vaishampayan P."/>
        </authorList>
    </citation>
    <scope>NUCLEOTIDE SEQUENCE [LARGE SCALE GENOMIC DNA]</scope>
    <source>
        <strain evidence="5 6">JJ-247</strain>
    </source>
</reference>
<feature type="domain" description="HTH hxlR-type" evidence="4">
    <location>
        <begin position="14"/>
        <end position="110"/>
    </location>
</feature>
<dbReference type="Pfam" id="PF01638">
    <property type="entry name" value="HxlR"/>
    <property type="match status" value="1"/>
</dbReference>
<dbReference type="InterPro" id="IPR036390">
    <property type="entry name" value="WH_DNA-bd_sf"/>
</dbReference>
<evidence type="ECO:0000259" key="4">
    <source>
        <dbReference type="PROSITE" id="PS51118"/>
    </source>
</evidence>
<sequence>MKKSKENHSNSDLCPKFEAAMELLSKRWAGLIITQLLAGKKRFTEISSSIPISGRLLSARLKELEELHLVTRVVHDETPVRIEYILTDKGHAMEPVIDAVTKWAQEWGEK</sequence>
<accession>A0A398BJY2</accession>
<dbReference type="PROSITE" id="PS51118">
    <property type="entry name" value="HTH_HXLR"/>
    <property type="match status" value="1"/>
</dbReference>
<dbReference type="AlphaFoldDB" id="A0A398BJY2"/>
<keyword evidence="3" id="KW-0804">Transcription</keyword>
<dbReference type="Proteomes" id="UP000265816">
    <property type="component" value="Unassembled WGS sequence"/>
</dbReference>
<evidence type="ECO:0000313" key="6">
    <source>
        <dbReference type="Proteomes" id="UP000265816"/>
    </source>
</evidence>
<evidence type="ECO:0000313" key="5">
    <source>
        <dbReference type="EMBL" id="RID87756.1"/>
    </source>
</evidence>
<keyword evidence="1" id="KW-0805">Transcription regulation</keyword>
<organism evidence="5 6">
    <name type="scientific">Mesobacillus zeae</name>
    <dbReference type="NCBI Taxonomy" id="1917180"/>
    <lineage>
        <taxon>Bacteria</taxon>
        <taxon>Bacillati</taxon>
        <taxon>Bacillota</taxon>
        <taxon>Bacilli</taxon>
        <taxon>Bacillales</taxon>
        <taxon>Bacillaceae</taxon>
        <taxon>Mesobacillus</taxon>
    </lineage>
</organism>
<dbReference type="PANTHER" id="PTHR33204">
    <property type="entry name" value="TRANSCRIPTIONAL REGULATOR, MARR FAMILY"/>
    <property type="match status" value="1"/>
</dbReference>
<comment type="caution">
    <text evidence="5">The sequence shown here is derived from an EMBL/GenBank/DDBJ whole genome shotgun (WGS) entry which is preliminary data.</text>
</comment>
<name>A0A398BJY2_9BACI</name>
<evidence type="ECO:0000256" key="1">
    <source>
        <dbReference type="ARBA" id="ARBA00023015"/>
    </source>
</evidence>
<keyword evidence="2" id="KW-0238">DNA-binding</keyword>
<dbReference type="EMBL" id="QWVT01000008">
    <property type="protein sequence ID" value="RID87756.1"/>
    <property type="molecule type" value="Genomic_DNA"/>
</dbReference>
<dbReference type="InterPro" id="IPR002577">
    <property type="entry name" value="HTH_HxlR"/>
</dbReference>
<proteinExistence type="predicted"/>
<dbReference type="OrthoDB" id="9800966at2"/>
<evidence type="ECO:0000256" key="3">
    <source>
        <dbReference type="ARBA" id="ARBA00023163"/>
    </source>
</evidence>
<dbReference type="RefSeq" id="WP_119111328.1">
    <property type="nucleotide sequence ID" value="NZ_CBCSEO010000001.1"/>
</dbReference>
<evidence type="ECO:0000256" key="2">
    <source>
        <dbReference type="ARBA" id="ARBA00023125"/>
    </source>
</evidence>
<dbReference type="PANTHER" id="PTHR33204:SF1">
    <property type="entry name" value="TRANSCRIPTIONAL REGULATOR, MARR FAMILY"/>
    <property type="match status" value="1"/>
</dbReference>
<dbReference type="Gene3D" id="1.10.10.10">
    <property type="entry name" value="Winged helix-like DNA-binding domain superfamily/Winged helix DNA-binding domain"/>
    <property type="match status" value="1"/>
</dbReference>
<dbReference type="GO" id="GO:0003677">
    <property type="term" value="F:DNA binding"/>
    <property type="evidence" value="ECO:0007669"/>
    <property type="project" value="UniProtKB-KW"/>
</dbReference>
<gene>
    <name evidence="5" type="ORF">D1970_02615</name>
</gene>
<dbReference type="SUPFAM" id="SSF46785">
    <property type="entry name" value="Winged helix' DNA-binding domain"/>
    <property type="match status" value="1"/>
</dbReference>
<keyword evidence="6" id="KW-1185">Reference proteome</keyword>
<protein>
    <submittedName>
        <fullName evidence="5">Transcriptional regulator</fullName>
    </submittedName>
</protein>
<dbReference type="InterPro" id="IPR036388">
    <property type="entry name" value="WH-like_DNA-bd_sf"/>
</dbReference>